<dbReference type="PANTHER" id="PTHR12135">
    <property type="entry name" value="DNA REPAIR PROTEIN XP-C / RAD4"/>
    <property type="match status" value="1"/>
</dbReference>
<dbReference type="InterPro" id="IPR004583">
    <property type="entry name" value="DNA_repair_Rad4"/>
</dbReference>
<feature type="compositionally biased region" description="Low complexity" evidence="6">
    <location>
        <begin position="979"/>
        <end position="997"/>
    </location>
</feature>
<dbReference type="AlphaFoldDB" id="A0A0N1HZD4"/>
<dbReference type="SMART" id="SM01032">
    <property type="entry name" value="BHD_3"/>
    <property type="match status" value="1"/>
</dbReference>
<evidence type="ECO:0000256" key="2">
    <source>
        <dbReference type="ARBA" id="ARBA00009525"/>
    </source>
</evidence>
<feature type="domain" description="Rad4 beta-hairpin" evidence="8">
    <location>
        <begin position="645"/>
        <end position="708"/>
    </location>
</feature>
<dbReference type="Pfam" id="PF03835">
    <property type="entry name" value="Rad4"/>
    <property type="match status" value="1"/>
</dbReference>
<dbReference type="GO" id="GO:0005737">
    <property type="term" value="C:cytoplasm"/>
    <property type="evidence" value="ECO:0007669"/>
    <property type="project" value="TreeGrafter"/>
</dbReference>
<dbReference type="GO" id="GO:0000111">
    <property type="term" value="C:nucleotide-excision repair factor 2 complex"/>
    <property type="evidence" value="ECO:0007669"/>
    <property type="project" value="TreeGrafter"/>
</dbReference>
<dbReference type="InterPro" id="IPR018328">
    <property type="entry name" value="Rad4_beta-hairpin_dom3"/>
</dbReference>
<dbReference type="SMART" id="SM01031">
    <property type="entry name" value="BHD_2"/>
    <property type="match status" value="1"/>
</dbReference>
<dbReference type="SMART" id="SM01030">
    <property type="entry name" value="BHD_1"/>
    <property type="match status" value="1"/>
</dbReference>
<evidence type="ECO:0000313" key="11">
    <source>
        <dbReference type="Proteomes" id="UP000038010"/>
    </source>
</evidence>
<dbReference type="VEuPathDB" id="FungiDB:AB675_6578"/>
<dbReference type="RefSeq" id="XP_018004079.1">
    <property type="nucleotide sequence ID" value="XM_018146878.1"/>
</dbReference>
<evidence type="ECO:0000256" key="5">
    <source>
        <dbReference type="ARBA" id="ARBA00023242"/>
    </source>
</evidence>
<evidence type="ECO:0000256" key="1">
    <source>
        <dbReference type="ARBA" id="ARBA00004123"/>
    </source>
</evidence>
<dbReference type="InterPro" id="IPR018326">
    <property type="entry name" value="Rad4_beta-hairpin_dom1"/>
</dbReference>
<dbReference type="Pfam" id="PF10405">
    <property type="entry name" value="BHD_3"/>
    <property type="match status" value="1"/>
</dbReference>
<keyword evidence="5" id="KW-0539">Nucleus</keyword>
<protein>
    <submittedName>
        <fullName evidence="10">DNA repair protein rhp42</fullName>
    </submittedName>
</protein>
<feature type="region of interest" description="Disordered" evidence="6">
    <location>
        <begin position="831"/>
        <end position="881"/>
    </location>
</feature>
<dbReference type="InterPro" id="IPR038765">
    <property type="entry name" value="Papain-like_cys_pep_sf"/>
</dbReference>
<dbReference type="Pfam" id="PF10403">
    <property type="entry name" value="BHD_1"/>
    <property type="match status" value="1"/>
</dbReference>
<reference evidence="10 11" key="1">
    <citation type="submission" date="2015-06" db="EMBL/GenBank/DDBJ databases">
        <title>Draft genome of the ant-associated black yeast Phialophora attae CBS 131958.</title>
        <authorList>
            <person name="Moreno L.F."/>
            <person name="Stielow B.J."/>
            <person name="de Hoog S."/>
            <person name="Vicente V.A."/>
            <person name="Weiss V.A."/>
            <person name="de Vries M."/>
            <person name="Cruz L.M."/>
            <person name="Souza E.M."/>
        </authorList>
    </citation>
    <scope>NUCLEOTIDE SEQUENCE [LARGE SCALE GENOMIC DNA]</scope>
    <source>
        <strain evidence="10 11">CBS 131958</strain>
    </source>
</reference>
<feature type="region of interest" description="Disordered" evidence="6">
    <location>
        <begin position="570"/>
        <end position="590"/>
    </location>
</feature>
<dbReference type="GeneID" id="28738758"/>
<dbReference type="GO" id="GO:0006289">
    <property type="term" value="P:nucleotide-excision repair"/>
    <property type="evidence" value="ECO:0007669"/>
    <property type="project" value="InterPro"/>
</dbReference>
<organism evidence="10 11">
    <name type="scientific">Cyphellophora attinorum</name>
    <dbReference type="NCBI Taxonomy" id="1664694"/>
    <lineage>
        <taxon>Eukaryota</taxon>
        <taxon>Fungi</taxon>
        <taxon>Dikarya</taxon>
        <taxon>Ascomycota</taxon>
        <taxon>Pezizomycotina</taxon>
        <taxon>Eurotiomycetes</taxon>
        <taxon>Chaetothyriomycetidae</taxon>
        <taxon>Chaetothyriales</taxon>
        <taxon>Cyphellophoraceae</taxon>
        <taxon>Cyphellophora</taxon>
    </lineage>
</organism>
<keyword evidence="3" id="KW-0227">DNA damage</keyword>
<feature type="region of interest" description="Disordered" evidence="6">
    <location>
        <begin position="894"/>
        <end position="1113"/>
    </location>
</feature>
<dbReference type="InterPro" id="IPR018327">
    <property type="entry name" value="BHD_2"/>
</dbReference>
<dbReference type="GO" id="GO:0006298">
    <property type="term" value="P:mismatch repair"/>
    <property type="evidence" value="ECO:0007669"/>
    <property type="project" value="TreeGrafter"/>
</dbReference>
<dbReference type="PANTHER" id="PTHR12135:SF2">
    <property type="entry name" value="DNA REPAIR PROTEIN RAD34"/>
    <property type="match status" value="1"/>
</dbReference>
<evidence type="ECO:0000256" key="4">
    <source>
        <dbReference type="ARBA" id="ARBA00023204"/>
    </source>
</evidence>
<dbReference type="Proteomes" id="UP000038010">
    <property type="component" value="Unassembled WGS sequence"/>
</dbReference>
<evidence type="ECO:0000313" key="10">
    <source>
        <dbReference type="EMBL" id="KPI44116.1"/>
    </source>
</evidence>
<feature type="region of interest" description="Disordered" evidence="6">
    <location>
        <begin position="338"/>
        <end position="423"/>
    </location>
</feature>
<dbReference type="EMBL" id="LFJN01000004">
    <property type="protein sequence ID" value="KPI44116.1"/>
    <property type="molecule type" value="Genomic_DNA"/>
</dbReference>
<evidence type="ECO:0000256" key="3">
    <source>
        <dbReference type="ARBA" id="ARBA00022763"/>
    </source>
</evidence>
<sequence>MPPFIPKKRHATTPPPAEAPSTKKKPKLGNDKESGPKSLPRRQKAKQPVYAVSDDSDSSLSSIDSVDFENIALGKSAPRKTASEPAKDAEDSDDSDEVQWENAIEHENPTYAPTEPAKVSGGVQFSLEADEDEFGGFAAASLQRKQGISKTEKATRIVAHQLHVQFLLLHNAFRNRWISDQVVQKTLMDQLPAQINKKQKGRKEKPINVREERDWGRPSMRLEEGKADMSSGDPIISLLKVLSAYWKKRFAITAPGLRKRGYSTRLERRKEVNSFKNDPHDPEKHGEKIQNIQEFREVAKKCEGSRDVGAQLFTALLRGLGIEARLVASLQPAGFGATKAEEMTPKKPGANGAAKAKPDTPSSSESDVKLADIETINTSKMKKRQKSKKPRSARQSGSRTAIAESASASVAASDSDDGSIIDITPTLPKRKPALYDREVPYPIYWTEAVSPITNKVYPVSPLVLERPVATNEETLGGFEPRGAKADKAKLVIAYVVAYSPDGSAKDVTVRYLRKHIWPGKTKSFRFPIEKIPVYDRAGRIKRYEDYDWFKHTMSAYARTDKMRTAVDDVEESTDLVPQQPEKKEIDDTVDTLSSLKASPDFVLERFLRREEAIRPGAQPDRMFASGKGDNLKEEPVYLRADVERCLTTESWHKEGRIPKLGEAPLKHVPVRAVTITRKREAEEHERITGEKQLQGLYSWDQTEYIIPPPIEDGIIPKNSFGNIDAFVPSMIPKGASHIPLKGCLRICKRLEIDFAEASKENEKKVREEWKKWNEEQKRKEEMKLEKLCLELWRKFIVGLKIRKRVQAQYGEDVEMGSSGVAVEQFPAKATSGVSRAEAINVDDDDEDGANSGLAADAATETPGLDDAETSGAGGGFFLPHSDEEMSEAGELIMDDHNEDTGPSKSRRNRILISSPEEQQTPLPQSKKAAIGRTTKPDDFHRQRQAEFEAAADNSEAEVPATRHDGHANGSNKYDDGTNSDSSASSASPEAGKESPPSSEDDYNPMSKQQKRTVKARRNINGSTGAAKAAGVSLTQKRSGRLKSPAHSNTRTPKPATTTPDMRRSMRTSTSKTKVSYTADDSDDDQDEDDSTVVSPYFSAASGRSTGKRGKRKA</sequence>
<comment type="subcellular location">
    <subcellularLocation>
        <location evidence="1">Nucleus</location>
    </subcellularLocation>
</comment>
<dbReference type="InterPro" id="IPR018325">
    <property type="entry name" value="Rad4/PNGase_transGLS-fold"/>
</dbReference>
<dbReference type="Gene3D" id="2.20.20.110">
    <property type="entry name" value="Rad4, beta-hairpin domain BHD1"/>
    <property type="match status" value="1"/>
</dbReference>
<dbReference type="GO" id="GO:0071942">
    <property type="term" value="C:XPC complex"/>
    <property type="evidence" value="ECO:0007669"/>
    <property type="project" value="TreeGrafter"/>
</dbReference>
<evidence type="ECO:0000259" key="9">
    <source>
        <dbReference type="SMART" id="SM01032"/>
    </source>
</evidence>
<dbReference type="GO" id="GO:0003684">
    <property type="term" value="F:damaged DNA binding"/>
    <property type="evidence" value="ECO:0007669"/>
    <property type="project" value="InterPro"/>
</dbReference>
<feature type="domain" description="Rad4 beta-hairpin" evidence="7">
    <location>
        <begin position="586"/>
        <end position="643"/>
    </location>
</feature>
<keyword evidence="11" id="KW-1185">Reference proteome</keyword>
<dbReference type="SUPFAM" id="SSF54001">
    <property type="entry name" value="Cysteine proteinases"/>
    <property type="match status" value="1"/>
</dbReference>
<keyword evidence="4" id="KW-0234">DNA repair</keyword>
<gene>
    <name evidence="10" type="ORF">AB675_6578</name>
</gene>
<feature type="compositionally biased region" description="Basic and acidic residues" evidence="6">
    <location>
        <begin position="934"/>
        <end position="946"/>
    </location>
</feature>
<accession>A0A0N1HZD4</accession>
<feature type="domain" description="Rad4 beta-hairpin" evidence="9">
    <location>
        <begin position="715"/>
        <end position="769"/>
    </location>
</feature>
<dbReference type="STRING" id="1664694.A0A0N1HZD4"/>
<feature type="compositionally biased region" description="Polar residues" evidence="6">
    <location>
        <begin position="1045"/>
        <end position="1059"/>
    </location>
</feature>
<dbReference type="InterPro" id="IPR036985">
    <property type="entry name" value="Transglutaminase-like_sf"/>
</dbReference>
<feature type="compositionally biased region" description="Acidic residues" evidence="6">
    <location>
        <begin position="1079"/>
        <end position="1090"/>
    </location>
</feature>
<dbReference type="Gene3D" id="3.90.260.10">
    <property type="entry name" value="Transglutaminase-like"/>
    <property type="match status" value="1"/>
</dbReference>
<dbReference type="Pfam" id="PF10404">
    <property type="entry name" value="BHD_2"/>
    <property type="match status" value="1"/>
</dbReference>
<feature type="compositionally biased region" description="Basic residues" evidence="6">
    <location>
        <begin position="1"/>
        <end position="11"/>
    </location>
</feature>
<dbReference type="InterPro" id="IPR042488">
    <property type="entry name" value="Rad4_BHD3_sf"/>
</dbReference>
<feature type="compositionally biased region" description="Low complexity" evidence="6">
    <location>
        <begin position="346"/>
        <end position="355"/>
    </location>
</feature>
<feature type="region of interest" description="Disordered" evidence="6">
    <location>
        <begin position="1"/>
        <end position="98"/>
    </location>
</feature>
<proteinExistence type="inferred from homology"/>
<feature type="compositionally biased region" description="Basic residues" evidence="6">
    <location>
        <begin position="380"/>
        <end position="392"/>
    </location>
</feature>
<dbReference type="OrthoDB" id="300780at2759"/>
<comment type="similarity">
    <text evidence="2">Belongs to the XPC family.</text>
</comment>
<comment type="caution">
    <text evidence="10">The sequence shown here is derived from an EMBL/GenBank/DDBJ whole genome shotgun (WGS) entry which is preliminary data.</text>
</comment>
<evidence type="ECO:0000259" key="8">
    <source>
        <dbReference type="SMART" id="SM01031"/>
    </source>
</evidence>
<feature type="compositionally biased region" description="Basic residues" evidence="6">
    <location>
        <begin position="1008"/>
        <end position="1017"/>
    </location>
</feature>
<name>A0A0N1HZD4_9EURO</name>
<dbReference type="Gene3D" id="3.30.70.2460">
    <property type="entry name" value="Rad4, beta-hairpin domain BHD3"/>
    <property type="match status" value="1"/>
</dbReference>
<feature type="compositionally biased region" description="Polar residues" evidence="6">
    <location>
        <begin position="1066"/>
        <end position="1075"/>
    </location>
</feature>
<dbReference type="GO" id="GO:0003697">
    <property type="term" value="F:single-stranded DNA binding"/>
    <property type="evidence" value="ECO:0007669"/>
    <property type="project" value="TreeGrafter"/>
</dbReference>
<evidence type="ECO:0000259" key="7">
    <source>
        <dbReference type="SMART" id="SM01030"/>
    </source>
</evidence>
<feature type="compositionally biased region" description="Low complexity" evidence="6">
    <location>
        <begin position="393"/>
        <end position="413"/>
    </location>
</feature>
<evidence type="ECO:0000256" key="6">
    <source>
        <dbReference type="SAM" id="MobiDB-lite"/>
    </source>
</evidence>